<evidence type="ECO:0000313" key="2">
    <source>
        <dbReference type="EMBL" id="SQH72833.1"/>
    </source>
</evidence>
<keyword evidence="3" id="KW-1185">Reference proteome</keyword>
<dbReference type="OrthoDB" id="1061302at2"/>
<sequence length="398" mass="45382">MKKLLITLISLLLFCSSFSALAQTMAHNDFTSEGYRYRLKSYSVFGQKTEYSYDQEGRLIEKRTTSESEEGETRLETIVKFFYDEKGYLSKIDTYGRPRISTGEFDLVSGRELFMRDEKGYLTKYERYGLLGEHIDDEELTKVAGCEVFYNEDMLPVMGDVYYLDQRANQWLLYRKCQISYNDDKKIVLVSQRAPEEGGGEIFREEFAYDNQKRLISLIFSDEASGGANGRLEFAYEYDEVGNLVKAGRDNFPFVYGYNNEFPLEETFIPTCKTIANSICEEFRNSVAFRSFPMGLIGSGSKFAPISENEEQIVYEATPPTSILQIKKDVHLRAHVEGAMLILNSDLELTGSRMNIYSMAGVLVKSVLLSNDNAVEIENLEPGCYILSCQGVSCKFSF</sequence>
<dbReference type="Proteomes" id="UP000249300">
    <property type="component" value="Chromosome 1"/>
</dbReference>
<dbReference type="AlphaFoldDB" id="A0A0A2FKR8"/>
<evidence type="ECO:0000256" key="1">
    <source>
        <dbReference type="SAM" id="SignalP"/>
    </source>
</evidence>
<name>A0A0A2FKR8_9PORP</name>
<accession>A0A0A2FKR8</accession>
<reference evidence="2 3" key="1">
    <citation type="submission" date="2018-06" db="EMBL/GenBank/DDBJ databases">
        <authorList>
            <consortium name="Pathogen Informatics"/>
            <person name="Doyle S."/>
        </authorList>
    </citation>
    <scope>NUCLEOTIDE SEQUENCE [LARGE SCALE GENOMIC DNA]</scope>
    <source>
        <strain evidence="2 3">NCTC12858</strain>
    </source>
</reference>
<dbReference type="RefSeq" id="WP_023939037.1">
    <property type="nucleotide sequence ID" value="NZ_FUXH01000002.1"/>
</dbReference>
<feature type="signal peptide" evidence="1">
    <location>
        <begin position="1"/>
        <end position="22"/>
    </location>
</feature>
<organism evidence="2 3">
    <name type="scientific">Porphyromonas crevioricanis</name>
    <dbReference type="NCBI Taxonomy" id="393921"/>
    <lineage>
        <taxon>Bacteria</taxon>
        <taxon>Pseudomonadati</taxon>
        <taxon>Bacteroidota</taxon>
        <taxon>Bacteroidia</taxon>
        <taxon>Bacteroidales</taxon>
        <taxon>Porphyromonadaceae</taxon>
        <taxon>Porphyromonas</taxon>
    </lineage>
</organism>
<dbReference type="KEGG" id="pcre:NCTC12858_00664"/>
<dbReference type="EMBL" id="LS483447">
    <property type="protein sequence ID" value="SQH72833.1"/>
    <property type="molecule type" value="Genomic_DNA"/>
</dbReference>
<protein>
    <submittedName>
        <fullName evidence="2">YD repeat (Two copies)</fullName>
    </submittedName>
</protein>
<gene>
    <name evidence="2" type="ORF">NCTC12858_00664</name>
</gene>
<dbReference type="Gene3D" id="2.180.10.10">
    <property type="entry name" value="RHS repeat-associated core"/>
    <property type="match status" value="1"/>
</dbReference>
<dbReference type="NCBIfam" id="TIGR01643">
    <property type="entry name" value="YD_repeat_2x"/>
    <property type="match status" value="1"/>
</dbReference>
<dbReference type="InterPro" id="IPR006530">
    <property type="entry name" value="YD"/>
</dbReference>
<feature type="chain" id="PRO_5043118643" evidence="1">
    <location>
        <begin position="23"/>
        <end position="398"/>
    </location>
</feature>
<keyword evidence="1" id="KW-0732">Signal</keyword>
<proteinExistence type="predicted"/>
<dbReference type="eggNOG" id="COG3209">
    <property type="taxonomic scope" value="Bacteria"/>
</dbReference>
<evidence type="ECO:0000313" key="3">
    <source>
        <dbReference type="Proteomes" id="UP000249300"/>
    </source>
</evidence>